<protein>
    <submittedName>
        <fullName evidence="1">Uncharacterized protein</fullName>
    </submittedName>
</protein>
<accession>A0AAI9NZ06</accession>
<reference evidence="1" key="1">
    <citation type="submission" date="2020-06" db="EMBL/GenBank/DDBJ databases">
        <title>Characterization of fructooligosaccharide metabolism and fructooligosaccharide-degrading enzymes in human commensal butyrate producers.</title>
        <authorList>
            <person name="Tanno H."/>
            <person name="Fujii T."/>
            <person name="Hirano K."/>
            <person name="Maeno S."/>
            <person name="Tonozuka T."/>
            <person name="Sakamoto M."/>
            <person name="Ohkuma M."/>
            <person name="Tochio T."/>
            <person name="Endo A."/>
        </authorList>
    </citation>
    <scope>NUCLEOTIDE SEQUENCE</scope>
    <source>
        <strain evidence="1">JCM 31265</strain>
    </source>
</reference>
<dbReference type="RefSeq" id="WP_022216838.1">
    <property type="nucleotide sequence ID" value="NZ_BLYL01000017.1"/>
</dbReference>
<proteinExistence type="predicted"/>
<dbReference type="EMBL" id="BLYL01000017">
    <property type="protein sequence ID" value="GFO95343.1"/>
    <property type="molecule type" value="Genomic_DNA"/>
</dbReference>
<name>A0AAI9NZ06_9FIRM</name>
<comment type="caution">
    <text evidence="1">The sequence shown here is derived from an EMBL/GenBank/DDBJ whole genome shotgun (WGS) entry which is preliminary data.</text>
</comment>
<gene>
    <name evidence="1" type="ORF">COEU31_23890</name>
</gene>
<organism evidence="1 2">
    <name type="scientific">Coprococcus eutactus</name>
    <dbReference type="NCBI Taxonomy" id="33043"/>
    <lineage>
        <taxon>Bacteria</taxon>
        <taxon>Bacillati</taxon>
        <taxon>Bacillota</taxon>
        <taxon>Clostridia</taxon>
        <taxon>Lachnospirales</taxon>
        <taxon>Lachnospiraceae</taxon>
        <taxon>Coprococcus</taxon>
    </lineage>
</organism>
<dbReference type="AlphaFoldDB" id="A0AAI9NZ06"/>
<sequence>MHKKEAPEAWLFGLSEVISGKDNKYLDILRGEFQGYVMVLPKAYRNDFRSAINVLLINAEGYHEHNTRILDGLEDSILYEYVDIDTDYGYFRVVNAHIPHTCNENRQEWYQQSRKDFKMVQLLSWRDF</sequence>
<evidence type="ECO:0000313" key="2">
    <source>
        <dbReference type="Proteomes" id="UP000660047"/>
    </source>
</evidence>
<evidence type="ECO:0000313" key="1">
    <source>
        <dbReference type="EMBL" id="GFO95343.1"/>
    </source>
</evidence>
<dbReference type="Proteomes" id="UP000660047">
    <property type="component" value="Unassembled WGS sequence"/>
</dbReference>